<reference evidence="3" key="1">
    <citation type="submission" date="2023-02" db="EMBL/GenBank/DDBJ databases">
        <title>Tahibacter soli sp. nov. isolated from soil.</title>
        <authorList>
            <person name="Baek J.H."/>
            <person name="Lee J.K."/>
            <person name="Choi D.G."/>
            <person name="Jeon C.O."/>
        </authorList>
    </citation>
    <scope>NUCLEOTIDE SEQUENCE</scope>
    <source>
        <strain evidence="3">BL</strain>
    </source>
</reference>
<sequence length="366" mass="38259">MRRCLIFAAALLCLPAADAATCDFSAVDARVQQLLDAAAFTDAGIALGTPRGILYKRYFGTYGDASVVPIASASKLLSAVRVMQLVDRGAIDLDTPVSTYLPAFTGDKGAMTVRRMFSHTAGYGNDEDALILAAQNLTLEQSVNYVACCMAMPYGPPGSAFAYGGISMQVAGYVAQVRGGEDWEQGWKNHVGAPLGVTTIDWQGLGATANYRISGSARASLADYSRVVAMLSNDGVGNGRRILSTTAIATLNRDQTGGAPLAYAPPAANGSTAYGIGNWIEPFSISADAPTISSTGAFGFTPWVDFGARYWGVLMVQQPSGGSPTIGQRSHEAVADISAIVRPLLAQGCDVAETFDAIFRDGAEVP</sequence>
<keyword evidence="3" id="KW-0378">Hydrolase</keyword>
<evidence type="ECO:0000259" key="2">
    <source>
        <dbReference type="Pfam" id="PF00144"/>
    </source>
</evidence>
<name>A0A9X3YH27_9GAMM</name>
<dbReference type="Gene3D" id="3.40.710.10">
    <property type="entry name" value="DD-peptidase/beta-lactamase superfamily"/>
    <property type="match status" value="1"/>
</dbReference>
<dbReference type="InterPro" id="IPR012338">
    <property type="entry name" value="Beta-lactam/transpept-like"/>
</dbReference>
<organism evidence="3 4">
    <name type="scientific">Tahibacter soli</name>
    <dbReference type="NCBI Taxonomy" id="2983605"/>
    <lineage>
        <taxon>Bacteria</taxon>
        <taxon>Pseudomonadati</taxon>
        <taxon>Pseudomonadota</taxon>
        <taxon>Gammaproteobacteria</taxon>
        <taxon>Lysobacterales</taxon>
        <taxon>Rhodanobacteraceae</taxon>
        <taxon>Tahibacter</taxon>
    </lineage>
</organism>
<dbReference type="AlphaFoldDB" id="A0A9X3YH27"/>
<feature type="signal peptide" evidence="1">
    <location>
        <begin position="1"/>
        <end position="19"/>
    </location>
</feature>
<dbReference type="EMBL" id="JAOVZO020000001">
    <property type="protein sequence ID" value="MDC8011026.1"/>
    <property type="molecule type" value="Genomic_DNA"/>
</dbReference>
<keyword evidence="4" id="KW-1185">Reference proteome</keyword>
<evidence type="ECO:0000256" key="1">
    <source>
        <dbReference type="SAM" id="SignalP"/>
    </source>
</evidence>
<comment type="caution">
    <text evidence="3">The sequence shown here is derived from an EMBL/GenBank/DDBJ whole genome shotgun (WGS) entry which is preliminary data.</text>
</comment>
<feature type="chain" id="PRO_5040762182" evidence="1">
    <location>
        <begin position="20"/>
        <end position="366"/>
    </location>
</feature>
<accession>A0A9X3YH27</accession>
<evidence type="ECO:0000313" key="3">
    <source>
        <dbReference type="EMBL" id="MDC8011026.1"/>
    </source>
</evidence>
<feature type="domain" description="Beta-lactamase-related" evidence="2">
    <location>
        <begin position="27"/>
        <end position="322"/>
    </location>
</feature>
<dbReference type="Pfam" id="PF00144">
    <property type="entry name" value="Beta-lactamase"/>
    <property type="match status" value="1"/>
</dbReference>
<dbReference type="PANTHER" id="PTHR43283">
    <property type="entry name" value="BETA-LACTAMASE-RELATED"/>
    <property type="match status" value="1"/>
</dbReference>
<dbReference type="RefSeq" id="WP_263544445.1">
    <property type="nucleotide sequence ID" value="NZ_JAOVZO020000001.1"/>
</dbReference>
<gene>
    <name evidence="3" type="ORF">OD750_000540</name>
</gene>
<protein>
    <submittedName>
        <fullName evidence="3">Serine hydrolase</fullName>
    </submittedName>
</protein>
<dbReference type="GO" id="GO:0016787">
    <property type="term" value="F:hydrolase activity"/>
    <property type="evidence" value="ECO:0007669"/>
    <property type="project" value="UniProtKB-KW"/>
</dbReference>
<dbReference type="InterPro" id="IPR001466">
    <property type="entry name" value="Beta-lactam-related"/>
</dbReference>
<keyword evidence="1" id="KW-0732">Signal</keyword>
<dbReference type="InterPro" id="IPR050789">
    <property type="entry name" value="Diverse_Enzym_Activities"/>
</dbReference>
<dbReference type="SUPFAM" id="SSF56601">
    <property type="entry name" value="beta-lactamase/transpeptidase-like"/>
    <property type="match status" value="1"/>
</dbReference>
<evidence type="ECO:0000313" key="4">
    <source>
        <dbReference type="Proteomes" id="UP001139971"/>
    </source>
</evidence>
<dbReference type="PANTHER" id="PTHR43283:SF3">
    <property type="entry name" value="BETA-LACTAMASE FAMILY PROTEIN (AFU_ORTHOLOGUE AFUA_5G07500)"/>
    <property type="match status" value="1"/>
</dbReference>
<proteinExistence type="predicted"/>
<dbReference type="Proteomes" id="UP001139971">
    <property type="component" value="Unassembled WGS sequence"/>
</dbReference>